<evidence type="ECO:0000256" key="3">
    <source>
        <dbReference type="ARBA" id="ARBA00022692"/>
    </source>
</evidence>
<evidence type="ECO:0000256" key="1">
    <source>
        <dbReference type="ARBA" id="ARBA00004127"/>
    </source>
</evidence>
<comment type="subcellular location">
    <subcellularLocation>
        <location evidence="1">Endomembrane system</location>
        <topology evidence="1">Multi-pass membrane protein</topology>
    </subcellularLocation>
</comment>
<dbReference type="PANTHER" id="PTHR31563">
    <property type="entry name" value="ION CHANNEL POLLUX-RELATED"/>
    <property type="match status" value="1"/>
</dbReference>
<keyword evidence="4" id="KW-1133">Transmembrane helix</keyword>
<comment type="caution">
    <text evidence="8">The sequence shown here is derived from an EMBL/GenBank/DDBJ whole genome shotgun (WGS) entry which is preliminary data.</text>
</comment>
<dbReference type="Pfam" id="PF06241">
    <property type="entry name" value="Castor_Poll_mid"/>
    <property type="match status" value="1"/>
</dbReference>
<keyword evidence="5" id="KW-0406">Ion transport</keyword>
<dbReference type="InterPro" id="IPR044849">
    <property type="entry name" value="CASTOR/POLLUX/SYM8-like"/>
</dbReference>
<dbReference type="GO" id="GO:0012505">
    <property type="term" value="C:endomembrane system"/>
    <property type="evidence" value="ECO:0007669"/>
    <property type="project" value="UniProtKB-SubCell"/>
</dbReference>
<dbReference type="OrthoDB" id="414047at2759"/>
<keyword evidence="9" id="KW-1185">Reference proteome</keyword>
<dbReference type="GO" id="GO:0006811">
    <property type="term" value="P:monoatomic ion transport"/>
    <property type="evidence" value="ECO:0007669"/>
    <property type="project" value="UniProtKB-KW"/>
</dbReference>
<dbReference type="InterPro" id="IPR010420">
    <property type="entry name" value="CASTOR/POLLUX/SYM8_dom"/>
</dbReference>
<sequence length="487" mass="53137">MKAESSNPSRSDVKAISTLLAVAAMPSDSPVTCDVSVEMCDPNNVKVAQTILKQARGIVARQLVRRMLVLRSLVPSVGYVYLALTSFKGDSNLLFVPAPAVVVGLKFQDVARFFPDAVICGIRSADLPEGRLIPAPGYTMKSTDTLVVLAKDAMAGRRCVPPLARNGVSNNVSVSLGSCCADVLRDDGQICLTASVGGPKVVLLFGCPPDFVEILDIIDSYLAPGSTVHILSRKPKDARNSIIQQHLRLSGRTQFARISVEQHEGESTSKWEMQKLPLDTASCALILAERLTESESPLAADSRNLTTAIMVKQQLLEQNNGGALTRVFTQHTQDSSVLKGSRHKCKLVTELLDPKSEAVLASNSSVRSQGSYVYTSARETAIYAVASERSDVYELLLQLSDADSNSAYITVAPTSHYVTSIEDLSFYDLQLRVLATCGGILLGWRDFSERYPQLNPDRKHEIREWSDYTDIELIILRHSESCFKPTA</sequence>
<organism evidence="8 9">
    <name type="scientific">Symbiodinium microadriaticum</name>
    <name type="common">Dinoflagellate</name>
    <name type="synonym">Zooxanthella microadriatica</name>
    <dbReference type="NCBI Taxonomy" id="2951"/>
    <lineage>
        <taxon>Eukaryota</taxon>
        <taxon>Sar</taxon>
        <taxon>Alveolata</taxon>
        <taxon>Dinophyceae</taxon>
        <taxon>Suessiales</taxon>
        <taxon>Symbiodiniaceae</taxon>
        <taxon>Symbiodinium</taxon>
    </lineage>
</organism>
<proteinExistence type="predicted"/>
<dbReference type="PANTHER" id="PTHR31563:SF10">
    <property type="entry name" value="ION CHANNEL POLLUX-RELATED"/>
    <property type="match status" value="1"/>
</dbReference>
<gene>
    <name evidence="8" type="primary">CASTOR</name>
    <name evidence="8" type="ORF">AK812_SmicGene11667</name>
</gene>
<keyword evidence="2" id="KW-0813">Transport</keyword>
<accession>A0A1Q9ECN8</accession>
<evidence type="ECO:0000256" key="5">
    <source>
        <dbReference type="ARBA" id="ARBA00023065"/>
    </source>
</evidence>
<keyword evidence="6" id="KW-0472">Membrane</keyword>
<name>A0A1Q9ECN8_SYMMI</name>
<keyword evidence="3" id="KW-0812">Transmembrane</keyword>
<dbReference type="AlphaFoldDB" id="A0A1Q9ECN8"/>
<evidence type="ECO:0000259" key="7">
    <source>
        <dbReference type="Pfam" id="PF06241"/>
    </source>
</evidence>
<evidence type="ECO:0000256" key="6">
    <source>
        <dbReference type="ARBA" id="ARBA00023136"/>
    </source>
</evidence>
<evidence type="ECO:0000313" key="9">
    <source>
        <dbReference type="Proteomes" id="UP000186817"/>
    </source>
</evidence>
<evidence type="ECO:0000256" key="2">
    <source>
        <dbReference type="ARBA" id="ARBA00022448"/>
    </source>
</evidence>
<reference evidence="8 9" key="1">
    <citation type="submission" date="2016-02" db="EMBL/GenBank/DDBJ databases">
        <title>Genome analysis of coral dinoflagellate symbionts highlights evolutionary adaptations to a symbiotic lifestyle.</title>
        <authorList>
            <person name="Aranda M."/>
            <person name="Li Y."/>
            <person name="Liew Y.J."/>
            <person name="Baumgarten S."/>
            <person name="Simakov O."/>
            <person name="Wilson M."/>
            <person name="Piel J."/>
            <person name="Ashoor H."/>
            <person name="Bougouffa S."/>
            <person name="Bajic V.B."/>
            <person name="Ryu T."/>
            <person name="Ravasi T."/>
            <person name="Bayer T."/>
            <person name="Micklem G."/>
            <person name="Kim H."/>
            <person name="Bhak J."/>
            <person name="Lajeunesse T.C."/>
            <person name="Voolstra C.R."/>
        </authorList>
    </citation>
    <scope>NUCLEOTIDE SEQUENCE [LARGE SCALE GENOMIC DNA]</scope>
    <source>
        <strain evidence="8 9">CCMP2467</strain>
    </source>
</reference>
<dbReference type="Proteomes" id="UP000186817">
    <property type="component" value="Unassembled WGS sequence"/>
</dbReference>
<feature type="domain" description="CASTOR/POLLUX/SYM8 ion channel conserved" evidence="7">
    <location>
        <begin position="62"/>
        <end position="153"/>
    </location>
</feature>
<evidence type="ECO:0000256" key="4">
    <source>
        <dbReference type="ARBA" id="ARBA00022989"/>
    </source>
</evidence>
<protein>
    <submittedName>
        <fullName evidence="8">Ion channel CASTOR</fullName>
    </submittedName>
</protein>
<dbReference type="EMBL" id="LSRX01000192">
    <property type="protein sequence ID" value="OLQ05194.1"/>
    <property type="molecule type" value="Genomic_DNA"/>
</dbReference>
<evidence type="ECO:0000313" key="8">
    <source>
        <dbReference type="EMBL" id="OLQ05194.1"/>
    </source>
</evidence>